<feature type="non-terminal residue" evidence="11">
    <location>
        <position position="1"/>
    </location>
</feature>
<evidence type="ECO:0000256" key="9">
    <source>
        <dbReference type="SAM" id="MobiDB-lite"/>
    </source>
</evidence>
<keyword evidence="2" id="KW-0863">Zinc-finger</keyword>
<keyword evidence="4" id="KW-0805">Transcription regulation</keyword>
<dbReference type="EMBL" id="JANIIK010000117">
    <property type="protein sequence ID" value="KAJ3586416.1"/>
    <property type="molecule type" value="Genomic_DNA"/>
</dbReference>
<feature type="domain" description="Nuclear receptor" evidence="10">
    <location>
        <begin position="120"/>
        <end position="192"/>
    </location>
</feature>
<evidence type="ECO:0000259" key="10">
    <source>
        <dbReference type="PROSITE" id="PS51030"/>
    </source>
</evidence>
<evidence type="ECO:0000256" key="5">
    <source>
        <dbReference type="ARBA" id="ARBA00023125"/>
    </source>
</evidence>
<organism evidence="11 12">
    <name type="scientific">Muraenolepis orangiensis</name>
    <name type="common">Patagonian moray cod</name>
    <dbReference type="NCBI Taxonomy" id="630683"/>
    <lineage>
        <taxon>Eukaryota</taxon>
        <taxon>Metazoa</taxon>
        <taxon>Chordata</taxon>
        <taxon>Craniata</taxon>
        <taxon>Vertebrata</taxon>
        <taxon>Euteleostomi</taxon>
        <taxon>Actinopterygii</taxon>
        <taxon>Neopterygii</taxon>
        <taxon>Teleostei</taxon>
        <taxon>Neoteleostei</taxon>
        <taxon>Acanthomorphata</taxon>
        <taxon>Zeiogadaria</taxon>
        <taxon>Gadariae</taxon>
        <taxon>Gadiformes</taxon>
        <taxon>Muraenolepidoidei</taxon>
        <taxon>Muraenolepididae</taxon>
        <taxon>Muraenolepis</taxon>
    </lineage>
</organism>
<dbReference type="OrthoDB" id="5799427at2759"/>
<dbReference type="SMART" id="SM00399">
    <property type="entry name" value="ZnF_C4"/>
    <property type="match status" value="1"/>
</dbReference>
<dbReference type="GO" id="GO:0009755">
    <property type="term" value="P:hormone-mediated signaling pathway"/>
    <property type="evidence" value="ECO:0007669"/>
    <property type="project" value="TreeGrafter"/>
</dbReference>
<dbReference type="Gene3D" id="3.30.50.10">
    <property type="entry name" value="Erythroid Transcription Factor GATA-1, subunit A"/>
    <property type="match status" value="1"/>
</dbReference>
<dbReference type="InterPro" id="IPR001628">
    <property type="entry name" value="Znf_hrmn_rcpt"/>
</dbReference>
<evidence type="ECO:0000313" key="11">
    <source>
        <dbReference type="EMBL" id="KAJ3586416.1"/>
    </source>
</evidence>
<evidence type="ECO:0000256" key="4">
    <source>
        <dbReference type="ARBA" id="ARBA00023015"/>
    </source>
</evidence>
<dbReference type="Proteomes" id="UP001148018">
    <property type="component" value="Unassembled WGS sequence"/>
</dbReference>
<sequence length="192" mass="20150">MDHSPGSGGGGGGVILYAGSSGSPSPGPGSPSSGYQTQSPSSQSQPSSPEVTFTEIGPLKRRSSGCTASSSSSSSKLVFQFPEVYSAGGAAAPQHTYTHPIAGKKPCSFSGTLTKAGGMVLLCQVCGDIASGFHYGVHACEGCKGFFRRSIQQNINYKMCMKNENCLIMRMNRNRCQHCRFKKCLSVGMSRD</sequence>
<evidence type="ECO:0000313" key="12">
    <source>
        <dbReference type="Proteomes" id="UP001148018"/>
    </source>
</evidence>
<dbReference type="PROSITE" id="PS00031">
    <property type="entry name" value="NUCLEAR_REC_DBD_1"/>
    <property type="match status" value="1"/>
</dbReference>
<keyword evidence="7" id="KW-0675">Receptor</keyword>
<evidence type="ECO:0000256" key="7">
    <source>
        <dbReference type="ARBA" id="ARBA00023170"/>
    </source>
</evidence>
<keyword evidence="3" id="KW-0862">Zinc</keyword>
<protein>
    <recommendedName>
        <fullName evidence="10">Nuclear receptor domain-containing protein</fullName>
    </recommendedName>
</protein>
<evidence type="ECO:0000256" key="3">
    <source>
        <dbReference type="ARBA" id="ARBA00022833"/>
    </source>
</evidence>
<comment type="caution">
    <text evidence="11">The sequence shown here is derived from an EMBL/GenBank/DDBJ whole genome shotgun (WGS) entry which is preliminary data.</text>
</comment>
<evidence type="ECO:0000256" key="8">
    <source>
        <dbReference type="ARBA" id="ARBA00023242"/>
    </source>
</evidence>
<gene>
    <name evidence="11" type="ORF">NHX12_012814</name>
</gene>
<keyword evidence="1" id="KW-0479">Metal-binding</keyword>
<dbReference type="GO" id="GO:0008270">
    <property type="term" value="F:zinc ion binding"/>
    <property type="evidence" value="ECO:0007669"/>
    <property type="project" value="UniProtKB-KW"/>
</dbReference>
<reference evidence="11" key="1">
    <citation type="submission" date="2022-07" db="EMBL/GenBank/DDBJ databases">
        <title>Chromosome-level genome of Muraenolepis orangiensis.</title>
        <authorList>
            <person name="Kim J."/>
        </authorList>
    </citation>
    <scope>NUCLEOTIDE SEQUENCE</scope>
    <source>
        <strain evidence="11">KU_S4_2022</strain>
        <tissue evidence="11">Muscle</tissue>
    </source>
</reference>
<name>A0A9Q0DDK9_9TELE</name>
<evidence type="ECO:0000256" key="2">
    <source>
        <dbReference type="ARBA" id="ARBA00022771"/>
    </source>
</evidence>
<evidence type="ECO:0000256" key="1">
    <source>
        <dbReference type="ARBA" id="ARBA00022723"/>
    </source>
</evidence>
<dbReference type="InterPro" id="IPR013088">
    <property type="entry name" value="Znf_NHR/GATA"/>
</dbReference>
<dbReference type="InterPro" id="IPR050234">
    <property type="entry name" value="Nuclear_hormone_rcpt_NR1"/>
</dbReference>
<dbReference type="PROSITE" id="PS51030">
    <property type="entry name" value="NUCLEAR_REC_DBD_2"/>
    <property type="match status" value="1"/>
</dbReference>
<dbReference type="GO" id="GO:0004879">
    <property type="term" value="F:nuclear receptor activity"/>
    <property type="evidence" value="ECO:0007669"/>
    <property type="project" value="TreeGrafter"/>
</dbReference>
<dbReference type="AlphaFoldDB" id="A0A9Q0DDK9"/>
<keyword evidence="12" id="KW-1185">Reference proteome</keyword>
<dbReference type="GO" id="GO:0000122">
    <property type="term" value="P:negative regulation of transcription by RNA polymerase II"/>
    <property type="evidence" value="ECO:0007669"/>
    <property type="project" value="TreeGrafter"/>
</dbReference>
<dbReference type="GO" id="GO:0000978">
    <property type="term" value="F:RNA polymerase II cis-regulatory region sequence-specific DNA binding"/>
    <property type="evidence" value="ECO:0007669"/>
    <property type="project" value="TreeGrafter"/>
</dbReference>
<accession>A0A9Q0DDK9</accession>
<keyword evidence="5" id="KW-0238">DNA-binding</keyword>
<keyword evidence="8" id="KW-0539">Nucleus</keyword>
<dbReference type="PANTHER" id="PTHR24082:SF501">
    <property type="entry name" value="NUCLEAR RECEPTOR SUBFAMILY 1, GROUP D, MEMBER 4A ISOFORM X1"/>
    <property type="match status" value="1"/>
</dbReference>
<dbReference type="SUPFAM" id="SSF57716">
    <property type="entry name" value="Glucocorticoid receptor-like (DNA-binding domain)"/>
    <property type="match status" value="1"/>
</dbReference>
<keyword evidence="6" id="KW-0804">Transcription</keyword>
<dbReference type="PRINTS" id="PR00047">
    <property type="entry name" value="STROIDFINGER"/>
</dbReference>
<dbReference type="FunFam" id="3.30.50.10:FF:000056">
    <property type="entry name" value="Peroxisome proliferator-activated receptor gamma"/>
    <property type="match status" value="1"/>
</dbReference>
<dbReference type="GO" id="GO:0030154">
    <property type="term" value="P:cell differentiation"/>
    <property type="evidence" value="ECO:0007669"/>
    <property type="project" value="TreeGrafter"/>
</dbReference>
<proteinExistence type="predicted"/>
<dbReference type="GO" id="GO:0045944">
    <property type="term" value="P:positive regulation of transcription by RNA polymerase II"/>
    <property type="evidence" value="ECO:0007669"/>
    <property type="project" value="TreeGrafter"/>
</dbReference>
<dbReference type="PANTHER" id="PTHR24082">
    <property type="entry name" value="NUCLEAR HORMONE RECEPTOR"/>
    <property type="match status" value="1"/>
</dbReference>
<feature type="compositionally biased region" description="Gly residues" evidence="9">
    <location>
        <begin position="1"/>
        <end position="14"/>
    </location>
</feature>
<feature type="region of interest" description="Disordered" evidence="9">
    <location>
        <begin position="1"/>
        <end position="52"/>
    </location>
</feature>
<dbReference type="Pfam" id="PF00105">
    <property type="entry name" value="zf-C4"/>
    <property type="match status" value="1"/>
</dbReference>
<evidence type="ECO:0000256" key="6">
    <source>
        <dbReference type="ARBA" id="ARBA00023163"/>
    </source>
</evidence>
<feature type="compositionally biased region" description="Low complexity" evidence="9">
    <location>
        <begin position="15"/>
        <end position="49"/>
    </location>
</feature>